<keyword evidence="5" id="KW-0732">Signal</keyword>
<feature type="domain" description="Survival protein SurE-like phosphatase/nucleotidase" evidence="6">
    <location>
        <begin position="27"/>
        <end position="139"/>
    </location>
</feature>
<keyword evidence="8" id="KW-1185">Reference proteome</keyword>
<dbReference type="GO" id="GO:0008252">
    <property type="term" value="F:nucleotidase activity"/>
    <property type="evidence" value="ECO:0007669"/>
    <property type="project" value="InterPro"/>
</dbReference>
<dbReference type="AlphaFoldDB" id="A0A8H7DMX8"/>
<evidence type="ECO:0000256" key="4">
    <source>
        <dbReference type="SAM" id="MobiDB-lite"/>
    </source>
</evidence>
<comment type="caution">
    <text evidence="7">The sequence shown here is derived from an EMBL/GenBank/DDBJ whole genome shotgun (WGS) entry which is preliminary data.</text>
</comment>
<keyword evidence="3" id="KW-0378">Hydrolase</keyword>
<protein>
    <recommendedName>
        <fullName evidence="6">Survival protein SurE-like phosphatase/nucleotidase domain-containing protein</fullName>
    </recommendedName>
</protein>
<accession>A0A8H7DMX8</accession>
<dbReference type="Pfam" id="PF01975">
    <property type="entry name" value="SurE"/>
    <property type="match status" value="1"/>
</dbReference>
<evidence type="ECO:0000256" key="1">
    <source>
        <dbReference type="ARBA" id="ARBA00011062"/>
    </source>
</evidence>
<evidence type="ECO:0000256" key="3">
    <source>
        <dbReference type="ARBA" id="ARBA00022801"/>
    </source>
</evidence>
<dbReference type="InterPro" id="IPR002828">
    <property type="entry name" value="SurE-like_Pase/nucleotidase"/>
</dbReference>
<dbReference type="PANTHER" id="PTHR30457">
    <property type="entry name" value="5'-NUCLEOTIDASE SURE"/>
    <property type="match status" value="1"/>
</dbReference>
<dbReference type="OrthoDB" id="4018688at2759"/>
<feature type="compositionally biased region" description="Basic and acidic residues" evidence="4">
    <location>
        <begin position="160"/>
        <end position="170"/>
    </location>
</feature>
<proteinExistence type="inferred from homology"/>
<evidence type="ECO:0000259" key="6">
    <source>
        <dbReference type="Pfam" id="PF01975"/>
    </source>
</evidence>
<dbReference type="Proteomes" id="UP000623687">
    <property type="component" value="Unassembled WGS sequence"/>
</dbReference>
<reference evidence="7" key="1">
    <citation type="submission" date="2019-07" db="EMBL/GenBank/DDBJ databases">
        <authorList>
            <person name="Palmer J.M."/>
        </authorList>
    </citation>
    <scope>NUCLEOTIDE SEQUENCE</scope>
    <source>
        <strain evidence="7">PC9</strain>
    </source>
</reference>
<feature type="signal peptide" evidence="5">
    <location>
        <begin position="1"/>
        <end position="19"/>
    </location>
</feature>
<evidence type="ECO:0000313" key="8">
    <source>
        <dbReference type="Proteomes" id="UP000623687"/>
    </source>
</evidence>
<dbReference type="InterPro" id="IPR030048">
    <property type="entry name" value="SurE"/>
</dbReference>
<dbReference type="VEuPathDB" id="FungiDB:PC9H_011596"/>
<dbReference type="PANTHER" id="PTHR30457:SF0">
    <property type="entry name" value="PHOSPHATASE, PUTATIVE (AFU_ORTHOLOGUE AFUA_4G01070)-RELATED"/>
    <property type="match status" value="1"/>
</dbReference>
<comment type="similarity">
    <text evidence="1">Belongs to the SurE nucleotidase family.</text>
</comment>
<sequence>MKYSIFAALLCIGFGFVHRQSDRPNNIVVANDDGWATAQTRAQFKALEAAGFNLVLSCPAINKSGTGSSTAPPTTLTAPCEFNTCTTGSPPEGSDPEDPRLNYVNSESVNSVRFRIQTLRPQFFGGLPDLVVSGPNVGGQYISVRAVIKVGPIGTSEPLVRSEQRSRQPPKEYPQLRFRPAESPSPLSSLDTDPNSALSISARIYADLTTTFTTTLLAAG</sequence>
<dbReference type="GO" id="GO:0046872">
    <property type="term" value="F:metal ion binding"/>
    <property type="evidence" value="ECO:0007669"/>
    <property type="project" value="UniProtKB-KW"/>
</dbReference>
<feature type="chain" id="PRO_5034501310" description="Survival protein SurE-like phosphatase/nucleotidase domain-containing protein" evidence="5">
    <location>
        <begin position="20"/>
        <end position="220"/>
    </location>
</feature>
<dbReference type="RefSeq" id="XP_036626934.1">
    <property type="nucleotide sequence ID" value="XM_036781079.1"/>
</dbReference>
<evidence type="ECO:0000313" key="7">
    <source>
        <dbReference type="EMBL" id="KAF7421076.1"/>
    </source>
</evidence>
<name>A0A8H7DMX8_PLEOS</name>
<keyword evidence="2" id="KW-0479">Metal-binding</keyword>
<dbReference type="GeneID" id="59381414"/>
<evidence type="ECO:0000256" key="5">
    <source>
        <dbReference type="SAM" id="SignalP"/>
    </source>
</evidence>
<evidence type="ECO:0000256" key="2">
    <source>
        <dbReference type="ARBA" id="ARBA00022723"/>
    </source>
</evidence>
<feature type="region of interest" description="Disordered" evidence="4">
    <location>
        <begin position="158"/>
        <end position="194"/>
    </location>
</feature>
<gene>
    <name evidence="7" type="ORF">PC9H_011596</name>
</gene>
<dbReference type="InterPro" id="IPR036523">
    <property type="entry name" value="SurE-like_sf"/>
</dbReference>
<dbReference type="Gene3D" id="3.40.1210.10">
    <property type="entry name" value="Survival protein SurE-like phosphatase/nucleotidase"/>
    <property type="match status" value="1"/>
</dbReference>
<organism evidence="7 8">
    <name type="scientific">Pleurotus ostreatus</name>
    <name type="common">Oyster mushroom</name>
    <name type="synonym">White-rot fungus</name>
    <dbReference type="NCBI Taxonomy" id="5322"/>
    <lineage>
        <taxon>Eukaryota</taxon>
        <taxon>Fungi</taxon>
        <taxon>Dikarya</taxon>
        <taxon>Basidiomycota</taxon>
        <taxon>Agaricomycotina</taxon>
        <taxon>Agaricomycetes</taxon>
        <taxon>Agaricomycetidae</taxon>
        <taxon>Agaricales</taxon>
        <taxon>Pleurotineae</taxon>
        <taxon>Pleurotaceae</taxon>
        <taxon>Pleurotus</taxon>
    </lineage>
</organism>
<dbReference type="SUPFAM" id="SSF64167">
    <property type="entry name" value="SurE-like"/>
    <property type="match status" value="1"/>
</dbReference>
<dbReference type="EMBL" id="JACETU010000009">
    <property type="protein sequence ID" value="KAF7421076.1"/>
    <property type="molecule type" value="Genomic_DNA"/>
</dbReference>